<keyword evidence="4" id="KW-1185">Reference proteome</keyword>
<dbReference type="EMBL" id="JAINVV010000012">
    <property type="protein sequence ID" value="MBY8825481.1"/>
    <property type="molecule type" value="Genomic_DNA"/>
</dbReference>
<name>A0ABS7PWF4_9SPHN</name>
<dbReference type="Proteomes" id="UP000706039">
    <property type="component" value="Unassembled WGS sequence"/>
</dbReference>
<evidence type="ECO:0000313" key="4">
    <source>
        <dbReference type="Proteomes" id="UP000706039"/>
    </source>
</evidence>
<dbReference type="PANTHER" id="PTHR33755">
    <property type="entry name" value="TOXIN PARE1-RELATED"/>
    <property type="match status" value="1"/>
</dbReference>
<proteinExistence type="inferred from homology"/>
<keyword evidence="2" id="KW-1277">Toxin-antitoxin system</keyword>
<accession>A0ABS7PWF4</accession>
<gene>
    <name evidence="3" type="ORF">K7G82_24475</name>
</gene>
<dbReference type="InterPro" id="IPR051803">
    <property type="entry name" value="TA_system_RelE-like_toxin"/>
</dbReference>
<organism evidence="3 4">
    <name type="scientific">Sphingomonas colocasiae</name>
    <dbReference type="NCBI Taxonomy" id="1848973"/>
    <lineage>
        <taxon>Bacteria</taxon>
        <taxon>Pseudomonadati</taxon>
        <taxon>Pseudomonadota</taxon>
        <taxon>Alphaproteobacteria</taxon>
        <taxon>Sphingomonadales</taxon>
        <taxon>Sphingomonadaceae</taxon>
        <taxon>Sphingomonas</taxon>
    </lineage>
</organism>
<evidence type="ECO:0000313" key="3">
    <source>
        <dbReference type="EMBL" id="MBY8825481.1"/>
    </source>
</evidence>
<reference evidence="3 4" key="1">
    <citation type="submission" date="2021-08" db="EMBL/GenBank/DDBJ databases">
        <authorList>
            <person name="Tuo L."/>
        </authorList>
    </citation>
    <scope>NUCLEOTIDE SEQUENCE [LARGE SCALE GENOMIC DNA]</scope>
    <source>
        <strain evidence="3 4">JCM 31229</strain>
    </source>
</reference>
<dbReference type="InterPro" id="IPR007712">
    <property type="entry name" value="RelE/ParE_toxin"/>
</dbReference>
<dbReference type="Gene3D" id="3.30.2310.20">
    <property type="entry name" value="RelE-like"/>
    <property type="match status" value="1"/>
</dbReference>
<evidence type="ECO:0000256" key="1">
    <source>
        <dbReference type="ARBA" id="ARBA00006226"/>
    </source>
</evidence>
<evidence type="ECO:0000256" key="2">
    <source>
        <dbReference type="ARBA" id="ARBA00022649"/>
    </source>
</evidence>
<comment type="similarity">
    <text evidence="1">Belongs to the RelE toxin family.</text>
</comment>
<dbReference type="Pfam" id="PF05016">
    <property type="entry name" value="ParE_toxin"/>
    <property type="match status" value="1"/>
</dbReference>
<comment type="caution">
    <text evidence="3">The sequence shown here is derived from an EMBL/GenBank/DDBJ whole genome shotgun (WGS) entry which is preliminary data.</text>
</comment>
<dbReference type="InterPro" id="IPR035093">
    <property type="entry name" value="RelE/ParE_toxin_dom_sf"/>
</dbReference>
<sequence length="101" mass="11482">MTHSILWHPAARDDLLELYDWIDERADMDVAHGYVLQVEAFANGLADFPGRGTPRDHLVPGMRTMTFRRRTIVAYRVDGEVVHILRIVRAARDIAALLGTE</sequence>
<protein>
    <submittedName>
        <fullName evidence="3">Type II toxin-antitoxin system RelE/ParE family toxin</fullName>
    </submittedName>
</protein>
<dbReference type="RefSeq" id="WP_222992583.1">
    <property type="nucleotide sequence ID" value="NZ_JAINVV010000012.1"/>
</dbReference>